<dbReference type="OrthoDB" id="2927416at2759"/>
<evidence type="ECO:0000313" key="3">
    <source>
        <dbReference type="EMBL" id="TFK32414.1"/>
    </source>
</evidence>
<organism evidence="3 4">
    <name type="scientific">Crucibulum laeve</name>
    <dbReference type="NCBI Taxonomy" id="68775"/>
    <lineage>
        <taxon>Eukaryota</taxon>
        <taxon>Fungi</taxon>
        <taxon>Dikarya</taxon>
        <taxon>Basidiomycota</taxon>
        <taxon>Agaricomycotina</taxon>
        <taxon>Agaricomycetes</taxon>
        <taxon>Agaricomycetidae</taxon>
        <taxon>Agaricales</taxon>
        <taxon>Agaricineae</taxon>
        <taxon>Nidulariaceae</taxon>
        <taxon>Crucibulum</taxon>
    </lineage>
</organism>
<accession>A0A5C3LH36</accession>
<feature type="transmembrane region" description="Helical" evidence="2">
    <location>
        <begin position="85"/>
        <end position="106"/>
    </location>
</feature>
<reference evidence="3 4" key="1">
    <citation type="journal article" date="2019" name="Nat. Ecol. Evol.">
        <title>Megaphylogeny resolves global patterns of mushroom evolution.</title>
        <authorList>
            <person name="Varga T."/>
            <person name="Krizsan K."/>
            <person name="Foldi C."/>
            <person name="Dima B."/>
            <person name="Sanchez-Garcia M."/>
            <person name="Sanchez-Ramirez S."/>
            <person name="Szollosi G.J."/>
            <person name="Szarkandi J.G."/>
            <person name="Papp V."/>
            <person name="Albert L."/>
            <person name="Andreopoulos W."/>
            <person name="Angelini C."/>
            <person name="Antonin V."/>
            <person name="Barry K.W."/>
            <person name="Bougher N.L."/>
            <person name="Buchanan P."/>
            <person name="Buyck B."/>
            <person name="Bense V."/>
            <person name="Catcheside P."/>
            <person name="Chovatia M."/>
            <person name="Cooper J."/>
            <person name="Damon W."/>
            <person name="Desjardin D."/>
            <person name="Finy P."/>
            <person name="Geml J."/>
            <person name="Haridas S."/>
            <person name="Hughes K."/>
            <person name="Justo A."/>
            <person name="Karasinski D."/>
            <person name="Kautmanova I."/>
            <person name="Kiss B."/>
            <person name="Kocsube S."/>
            <person name="Kotiranta H."/>
            <person name="LaButti K.M."/>
            <person name="Lechner B.E."/>
            <person name="Liimatainen K."/>
            <person name="Lipzen A."/>
            <person name="Lukacs Z."/>
            <person name="Mihaltcheva S."/>
            <person name="Morgado L.N."/>
            <person name="Niskanen T."/>
            <person name="Noordeloos M.E."/>
            <person name="Ohm R.A."/>
            <person name="Ortiz-Santana B."/>
            <person name="Ovrebo C."/>
            <person name="Racz N."/>
            <person name="Riley R."/>
            <person name="Savchenko A."/>
            <person name="Shiryaev A."/>
            <person name="Soop K."/>
            <person name="Spirin V."/>
            <person name="Szebenyi C."/>
            <person name="Tomsovsky M."/>
            <person name="Tulloss R.E."/>
            <person name="Uehling J."/>
            <person name="Grigoriev I.V."/>
            <person name="Vagvolgyi C."/>
            <person name="Papp T."/>
            <person name="Martin F.M."/>
            <person name="Miettinen O."/>
            <person name="Hibbett D.S."/>
            <person name="Nagy L.G."/>
        </authorList>
    </citation>
    <scope>NUCLEOTIDE SEQUENCE [LARGE SCALE GENOMIC DNA]</scope>
    <source>
        <strain evidence="3 4">CBS 166.37</strain>
    </source>
</reference>
<feature type="transmembrane region" description="Helical" evidence="2">
    <location>
        <begin position="118"/>
        <end position="138"/>
    </location>
</feature>
<keyword evidence="2" id="KW-0812">Transmembrane</keyword>
<feature type="compositionally biased region" description="Basic and acidic residues" evidence="1">
    <location>
        <begin position="291"/>
        <end position="304"/>
    </location>
</feature>
<dbReference type="Proteomes" id="UP000308652">
    <property type="component" value="Unassembled WGS sequence"/>
</dbReference>
<evidence type="ECO:0000256" key="1">
    <source>
        <dbReference type="SAM" id="MobiDB-lite"/>
    </source>
</evidence>
<keyword evidence="4" id="KW-1185">Reference proteome</keyword>
<keyword evidence="2" id="KW-0472">Membrane</keyword>
<proteinExistence type="predicted"/>
<dbReference type="EMBL" id="ML213676">
    <property type="protein sequence ID" value="TFK32414.1"/>
    <property type="molecule type" value="Genomic_DNA"/>
</dbReference>
<feature type="region of interest" description="Disordered" evidence="1">
    <location>
        <begin position="257"/>
        <end position="344"/>
    </location>
</feature>
<gene>
    <name evidence="3" type="ORF">BDQ12DRAFT_692548</name>
</gene>
<feature type="transmembrane region" description="Helical" evidence="2">
    <location>
        <begin position="196"/>
        <end position="218"/>
    </location>
</feature>
<keyword evidence="2" id="KW-1133">Transmembrane helix</keyword>
<feature type="compositionally biased region" description="Low complexity" evidence="1">
    <location>
        <begin position="314"/>
        <end position="334"/>
    </location>
</feature>
<name>A0A5C3LH36_9AGAR</name>
<dbReference type="AlphaFoldDB" id="A0A5C3LH36"/>
<evidence type="ECO:0000256" key="2">
    <source>
        <dbReference type="SAM" id="Phobius"/>
    </source>
</evidence>
<evidence type="ECO:0000313" key="4">
    <source>
        <dbReference type="Proteomes" id="UP000308652"/>
    </source>
</evidence>
<protein>
    <submittedName>
        <fullName evidence="3">Uncharacterized protein</fullName>
    </submittedName>
</protein>
<feature type="transmembrane region" description="Helical" evidence="2">
    <location>
        <begin position="45"/>
        <end position="65"/>
    </location>
</feature>
<sequence length="389" mass="42728">MIRPPPLQLKHDNFKLTIRSPVPPPRPKRQDSFYAKLYQANWRNAVIAIAGLNALRFFLSASNAFRDVYVDKSQHAPNLVKISTALGAMYLTTSVIEIFGIISAASRRLLLVRIYTHLAFIAAVLVTVAGIMTAFAYFKFADDLMHECISLAMNGNVVTKSIFRGRPWPRTSVPLSQTDAQHQCINAWTSESPSQILSVLLFSLLPSAAYFFLAYNYYRQTTDPRHAGSLCSNRPSVRSAVRMEAYPGAAYAPLRNVSDNADEESNTLASGRAGPSRLNPRSARRAAQAHARTEPKPKAQRKDTIAPPPQPSKLQAQPRPSQLQPQSQSQPRKSTLPSLPKPLSIMKSSSPLGYMLTPGPPSFNAYAPYEGAGLAVYSLGSDGNSAKWD</sequence>